<dbReference type="InterPro" id="IPR013766">
    <property type="entry name" value="Thioredoxin_domain"/>
</dbReference>
<gene>
    <name evidence="2" type="ORF">SAMN05216565_11340</name>
</gene>
<evidence type="ECO:0000313" key="3">
    <source>
        <dbReference type="Proteomes" id="UP000199159"/>
    </source>
</evidence>
<dbReference type="AlphaFoldDB" id="A0A1H0WPN5"/>
<proteinExistence type="predicted"/>
<evidence type="ECO:0000313" key="2">
    <source>
        <dbReference type="EMBL" id="SDP92629.1"/>
    </source>
</evidence>
<dbReference type="EMBL" id="FNJU01000013">
    <property type="protein sequence ID" value="SDP92629.1"/>
    <property type="molecule type" value="Genomic_DNA"/>
</dbReference>
<organism evidence="2 3">
    <name type="scientific">Litchfieldia salsa</name>
    <dbReference type="NCBI Taxonomy" id="930152"/>
    <lineage>
        <taxon>Bacteria</taxon>
        <taxon>Bacillati</taxon>
        <taxon>Bacillota</taxon>
        <taxon>Bacilli</taxon>
        <taxon>Bacillales</taxon>
        <taxon>Bacillaceae</taxon>
        <taxon>Litchfieldia</taxon>
    </lineage>
</organism>
<dbReference type="InterPro" id="IPR036249">
    <property type="entry name" value="Thioredoxin-like_sf"/>
</dbReference>
<dbReference type="CDD" id="cd02947">
    <property type="entry name" value="TRX_family"/>
    <property type="match status" value="1"/>
</dbReference>
<accession>A0A1H0WPN5</accession>
<dbReference type="STRING" id="930152.SAMN05216565_11340"/>
<dbReference type="Proteomes" id="UP000199159">
    <property type="component" value="Unassembled WGS sequence"/>
</dbReference>
<keyword evidence="3" id="KW-1185">Reference proteome</keyword>
<dbReference type="Gene3D" id="3.40.30.10">
    <property type="entry name" value="Glutaredoxin"/>
    <property type="match status" value="1"/>
</dbReference>
<sequence length="101" mass="11859">MKEWTREDIEQNLSNNELTYVYLYTPMCGTCQMAKKMLEVVDELLPNLDIGQCNLNYLPEKAREWEIESVPCLLTFSQGQMTEKIYAFKSVDYLYSKLKAN</sequence>
<dbReference type="Pfam" id="PF00085">
    <property type="entry name" value="Thioredoxin"/>
    <property type="match status" value="1"/>
</dbReference>
<name>A0A1H0WPN5_9BACI</name>
<dbReference type="SUPFAM" id="SSF52833">
    <property type="entry name" value="Thioredoxin-like"/>
    <property type="match status" value="1"/>
</dbReference>
<dbReference type="OrthoDB" id="5784238at2"/>
<protein>
    <submittedName>
        <fullName evidence="2">Thioredoxin</fullName>
    </submittedName>
</protein>
<feature type="domain" description="Thioredoxin" evidence="1">
    <location>
        <begin position="4"/>
        <end position="99"/>
    </location>
</feature>
<reference evidence="3" key="1">
    <citation type="submission" date="2016-10" db="EMBL/GenBank/DDBJ databases">
        <authorList>
            <person name="Varghese N."/>
            <person name="Submissions S."/>
        </authorList>
    </citation>
    <scope>NUCLEOTIDE SEQUENCE [LARGE SCALE GENOMIC DNA]</scope>
    <source>
        <strain evidence="3">IBRC-M10078</strain>
    </source>
</reference>
<dbReference type="RefSeq" id="WP_090858264.1">
    <property type="nucleotide sequence ID" value="NZ_FNJU01000013.1"/>
</dbReference>
<evidence type="ECO:0000259" key="1">
    <source>
        <dbReference type="Pfam" id="PF00085"/>
    </source>
</evidence>